<dbReference type="InterPro" id="IPR023214">
    <property type="entry name" value="HAD_sf"/>
</dbReference>
<dbReference type="SFLD" id="SFLDG01140">
    <property type="entry name" value="C2.B:_Phosphomannomutase_and_P"/>
    <property type="match status" value="1"/>
</dbReference>
<proteinExistence type="inferred from homology"/>
<dbReference type="NCBIfam" id="NF011705">
    <property type="entry name" value="PRK15126.1"/>
    <property type="match status" value="1"/>
</dbReference>
<dbReference type="InterPro" id="IPR006379">
    <property type="entry name" value="HAD-SF_hydro_IIB"/>
</dbReference>
<keyword evidence="2" id="KW-0479">Metal-binding</keyword>
<dbReference type="NCBIfam" id="TIGR01484">
    <property type="entry name" value="HAD-SF-IIB"/>
    <property type="match status" value="1"/>
</dbReference>
<gene>
    <name evidence="6" type="primary">cof_1</name>
    <name evidence="6" type="ORF">NCTC12157_01123</name>
</gene>
<evidence type="ECO:0000256" key="4">
    <source>
        <dbReference type="ARBA" id="ARBA00022842"/>
    </source>
</evidence>
<comment type="cofactor">
    <cofactor evidence="1">
        <name>Mg(2+)</name>
        <dbReference type="ChEBI" id="CHEBI:18420"/>
    </cofactor>
</comment>
<dbReference type="GO" id="GO:0000287">
    <property type="term" value="F:magnesium ion binding"/>
    <property type="evidence" value="ECO:0007669"/>
    <property type="project" value="UniProtKB-ARBA"/>
</dbReference>
<keyword evidence="3 6" id="KW-0378">Hydrolase</keyword>
<dbReference type="PANTHER" id="PTHR47267">
    <property type="match status" value="1"/>
</dbReference>
<dbReference type="Proteomes" id="UP000254304">
    <property type="component" value="Unassembled WGS sequence"/>
</dbReference>
<name>A0A377N9E3_9GAMM</name>
<dbReference type="Pfam" id="PF08282">
    <property type="entry name" value="Hydrolase_3"/>
    <property type="match status" value="1"/>
</dbReference>
<dbReference type="CDD" id="cd07516">
    <property type="entry name" value="HAD_Pase"/>
    <property type="match status" value="1"/>
</dbReference>
<protein>
    <submittedName>
        <fullName evidence="6">HMP-PP phosphatase</fullName>
        <ecNumber evidence="6">3.6.1.-</ecNumber>
    </submittedName>
</protein>
<dbReference type="Gene3D" id="3.30.1240.10">
    <property type="match status" value="1"/>
</dbReference>
<dbReference type="NCBIfam" id="TIGR00099">
    <property type="entry name" value="Cof-subfamily"/>
    <property type="match status" value="1"/>
</dbReference>
<evidence type="ECO:0000313" key="6">
    <source>
        <dbReference type="EMBL" id="STQ43434.1"/>
    </source>
</evidence>
<sequence>MFRLAAFDMDGTLLMPDHRLGEKTLATLAQLAEKPMTLTFATGRHYLEMKDILANLGLEGYLITGNGTRIHNLHGDRLYASDLPDDCAEELLRTQWDTPASRHVFRDEGWFTDLDDPQLLVPHEFSGFRYQLCNFAELPISGNSKVCFCAPHDVLLQLVPQLESHFGGRVDLCFSAADCLDIMPAGSNKGSALALLTQQLGIEMAECMAFGDAMNDREMLESVGMGLVMGQRPAGAQAAGSAPASYRTLPASGGVSLFTTLAAFTTPSPIPRILRLFQPAGLSVPAFFCLACICHKTVI</sequence>
<dbReference type="PANTHER" id="PTHR47267:SF2">
    <property type="entry name" value="HMP-PP PHOSPHATASE"/>
    <property type="match status" value="1"/>
</dbReference>
<dbReference type="InterPro" id="IPR036412">
    <property type="entry name" value="HAD-like_sf"/>
</dbReference>
<organism evidence="6 7">
    <name type="scientific">Ewingella americana</name>
    <dbReference type="NCBI Taxonomy" id="41202"/>
    <lineage>
        <taxon>Bacteria</taxon>
        <taxon>Pseudomonadati</taxon>
        <taxon>Pseudomonadota</taxon>
        <taxon>Gammaproteobacteria</taxon>
        <taxon>Enterobacterales</taxon>
        <taxon>Yersiniaceae</taxon>
        <taxon>Ewingella</taxon>
    </lineage>
</organism>
<accession>A0A377N9E3</accession>
<evidence type="ECO:0000256" key="1">
    <source>
        <dbReference type="ARBA" id="ARBA00001946"/>
    </source>
</evidence>
<reference evidence="6 7" key="1">
    <citation type="submission" date="2018-06" db="EMBL/GenBank/DDBJ databases">
        <authorList>
            <consortium name="Pathogen Informatics"/>
            <person name="Doyle S."/>
        </authorList>
    </citation>
    <scope>NUCLEOTIDE SEQUENCE [LARGE SCALE GENOMIC DNA]</scope>
    <source>
        <strain evidence="6 7">NCTC12157</strain>
    </source>
</reference>
<evidence type="ECO:0000313" key="7">
    <source>
        <dbReference type="Proteomes" id="UP000254304"/>
    </source>
</evidence>
<dbReference type="SFLD" id="SFLDS00003">
    <property type="entry name" value="Haloacid_Dehalogenase"/>
    <property type="match status" value="1"/>
</dbReference>
<dbReference type="AlphaFoldDB" id="A0A377N9E3"/>
<comment type="similarity">
    <text evidence="5">Belongs to the HAD-like hydrolase superfamily. Cof family.</text>
</comment>
<evidence type="ECO:0000256" key="5">
    <source>
        <dbReference type="ARBA" id="ARBA00034778"/>
    </source>
</evidence>
<evidence type="ECO:0000256" key="3">
    <source>
        <dbReference type="ARBA" id="ARBA00022801"/>
    </source>
</evidence>
<dbReference type="InterPro" id="IPR000150">
    <property type="entry name" value="Cof"/>
</dbReference>
<dbReference type="EMBL" id="UGGO01000001">
    <property type="protein sequence ID" value="STQ43434.1"/>
    <property type="molecule type" value="Genomic_DNA"/>
</dbReference>
<keyword evidence="4" id="KW-0460">Magnesium</keyword>
<dbReference type="GO" id="GO:0016791">
    <property type="term" value="F:phosphatase activity"/>
    <property type="evidence" value="ECO:0007669"/>
    <property type="project" value="UniProtKB-ARBA"/>
</dbReference>
<evidence type="ECO:0000256" key="2">
    <source>
        <dbReference type="ARBA" id="ARBA00022723"/>
    </source>
</evidence>
<dbReference type="PROSITE" id="PS01228">
    <property type="entry name" value="COF_1"/>
    <property type="match status" value="1"/>
</dbReference>
<dbReference type="Gene3D" id="3.40.50.1000">
    <property type="entry name" value="HAD superfamily/HAD-like"/>
    <property type="match status" value="1"/>
</dbReference>
<dbReference type="SUPFAM" id="SSF56784">
    <property type="entry name" value="HAD-like"/>
    <property type="match status" value="1"/>
</dbReference>
<dbReference type="EC" id="3.6.1.-" evidence="6"/>